<evidence type="ECO:0000313" key="15">
    <source>
        <dbReference type="EMBL" id="XBW06881.1"/>
    </source>
</evidence>
<gene>
    <name evidence="12" type="primary">whiB</name>
    <name evidence="15" type="ORF">RBB84_17420</name>
</gene>
<dbReference type="HAMAP" id="MF_01479">
    <property type="entry name" value="WhiB"/>
    <property type="match status" value="1"/>
</dbReference>
<accession>A0AAU7V649</accession>
<evidence type="ECO:0000259" key="14">
    <source>
        <dbReference type="PROSITE" id="PS51674"/>
    </source>
</evidence>
<keyword evidence="5 12" id="KW-0479">Metal-binding</keyword>
<dbReference type="GO" id="GO:0051539">
    <property type="term" value="F:4 iron, 4 sulfur cluster binding"/>
    <property type="evidence" value="ECO:0007669"/>
    <property type="project" value="UniProtKB-UniRule"/>
</dbReference>
<reference evidence="15" key="1">
    <citation type="submission" date="2023-08" db="EMBL/GenBank/DDBJ databases">
        <title>The novel hydrolase IpcH responsible for the initial isoprocarb degradation step in Rhodococcus sp. D-6.</title>
        <authorList>
            <person name="Zhu Q."/>
        </authorList>
    </citation>
    <scope>NUCLEOTIDE SEQUENCE</scope>
    <source>
        <strain evidence="15">D-6</strain>
    </source>
</reference>
<feature type="domain" description="4Fe-4S Wbl-type" evidence="14">
    <location>
        <begin position="25"/>
        <end position="89"/>
    </location>
</feature>
<evidence type="ECO:0000256" key="3">
    <source>
        <dbReference type="ARBA" id="ARBA00022485"/>
    </source>
</evidence>
<dbReference type="GO" id="GO:0045454">
    <property type="term" value="P:cell redox homeostasis"/>
    <property type="evidence" value="ECO:0007669"/>
    <property type="project" value="TreeGrafter"/>
</dbReference>
<keyword evidence="6 12" id="KW-0408">Iron</keyword>
<evidence type="ECO:0000256" key="4">
    <source>
        <dbReference type="ARBA" id="ARBA00022490"/>
    </source>
</evidence>
<evidence type="ECO:0000256" key="13">
    <source>
        <dbReference type="SAM" id="MobiDB-lite"/>
    </source>
</evidence>
<protein>
    <recommendedName>
        <fullName evidence="12">Transcriptional regulator WhiB</fullName>
    </recommendedName>
</protein>
<dbReference type="KEGG" id="rhox:RBB84_17420"/>
<comment type="subcellular location">
    <subcellularLocation>
        <location evidence="1 12">Cytoplasm</location>
    </subcellularLocation>
</comment>
<dbReference type="GO" id="GO:0003677">
    <property type="term" value="F:DNA binding"/>
    <property type="evidence" value="ECO:0007669"/>
    <property type="project" value="UniProtKB-UniRule"/>
</dbReference>
<keyword evidence="7 12" id="KW-0411">Iron-sulfur</keyword>
<dbReference type="PANTHER" id="PTHR38839:SF5">
    <property type="entry name" value="TRANSCRIPTIONAL REGULATOR WHID"/>
    <property type="match status" value="1"/>
</dbReference>
<comment type="PTM">
    <text evidence="12">The Fe-S cluster can be nitrosylated by nitric oxide (NO).</text>
</comment>
<dbReference type="GO" id="GO:0045892">
    <property type="term" value="P:negative regulation of DNA-templated transcription"/>
    <property type="evidence" value="ECO:0007669"/>
    <property type="project" value="TreeGrafter"/>
</dbReference>
<dbReference type="InterPro" id="IPR034768">
    <property type="entry name" value="4FE4S_WBL"/>
</dbReference>
<dbReference type="PROSITE" id="PS51674">
    <property type="entry name" value="4FE4S_WBL"/>
    <property type="match status" value="1"/>
</dbReference>
<evidence type="ECO:0000256" key="6">
    <source>
        <dbReference type="ARBA" id="ARBA00023004"/>
    </source>
</evidence>
<dbReference type="AlphaFoldDB" id="A0AAU7V649"/>
<keyword evidence="3 12" id="KW-0004">4Fe-4S</keyword>
<feature type="binding site" evidence="12">
    <location>
        <position position="65"/>
    </location>
    <ligand>
        <name>[4Fe-4S] cluster</name>
        <dbReference type="ChEBI" id="CHEBI:49883"/>
    </ligand>
</feature>
<keyword evidence="4 12" id="KW-0963">Cytoplasm</keyword>
<evidence type="ECO:0000256" key="8">
    <source>
        <dbReference type="ARBA" id="ARBA00023015"/>
    </source>
</evidence>
<dbReference type="GO" id="GO:0035731">
    <property type="term" value="F:dinitrosyl-iron complex binding"/>
    <property type="evidence" value="ECO:0007669"/>
    <property type="project" value="UniProtKB-UniRule"/>
</dbReference>
<dbReference type="PANTHER" id="PTHR38839">
    <property type="entry name" value="TRANSCRIPTIONAL REGULATOR WHID-RELATED"/>
    <property type="match status" value="1"/>
</dbReference>
<keyword evidence="11 12" id="KW-0804">Transcription</keyword>
<evidence type="ECO:0000256" key="2">
    <source>
        <dbReference type="ARBA" id="ARBA00006597"/>
    </source>
</evidence>
<comment type="function">
    <text evidence="12">Acts as a transcriptional regulator. Probably redox-responsive. The apo- but not holo-form probably binds DNA.</text>
</comment>
<organism evidence="15">
    <name type="scientific">Rhodococcus sp. D-6</name>
    <dbReference type="NCBI Taxonomy" id="1387842"/>
    <lineage>
        <taxon>Bacteria</taxon>
        <taxon>Bacillati</taxon>
        <taxon>Actinomycetota</taxon>
        <taxon>Actinomycetes</taxon>
        <taxon>Mycobacteriales</taxon>
        <taxon>Nocardiaceae</taxon>
        <taxon>Rhodococcus</taxon>
    </lineage>
</organism>
<evidence type="ECO:0000256" key="9">
    <source>
        <dbReference type="ARBA" id="ARBA00023125"/>
    </source>
</evidence>
<feature type="region of interest" description="Disordered" evidence="13">
    <location>
        <begin position="81"/>
        <end position="129"/>
    </location>
</feature>
<dbReference type="GO" id="GO:0005737">
    <property type="term" value="C:cytoplasm"/>
    <property type="evidence" value="ECO:0007669"/>
    <property type="project" value="UniProtKB-SubCell"/>
</dbReference>
<feature type="binding site" evidence="12">
    <location>
        <position position="59"/>
    </location>
    <ligand>
        <name>[4Fe-4S] cluster</name>
        <dbReference type="ChEBI" id="CHEBI:49883"/>
    </ligand>
</feature>
<sequence length="129" mass="14206">MPSLTSSTPRLQPCLEAWDWQLRARCRGFSTAAFFPPDRETRGARLRREQEAKRVCQQCPVVRECRSHALRVGERYGVWGGTSETDRRDLAAGSAATPVRALHTGAQGSVATHPHPAAADSTRQELIPA</sequence>
<dbReference type="Pfam" id="PF02467">
    <property type="entry name" value="Whib"/>
    <property type="match status" value="1"/>
</dbReference>
<dbReference type="EMBL" id="CP132970">
    <property type="protein sequence ID" value="XBW06881.1"/>
    <property type="molecule type" value="Genomic_DNA"/>
</dbReference>
<dbReference type="GO" id="GO:0047134">
    <property type="term" value="F:protein-disulfide reductase [NAD(P)H] activity"/>
    <property type="evidence" value="ECO:0007669"/>
    <property type="project" value="TreeGrafter"/>
</dbReference>
<dbReference type="RefSeq" id="WP_082921190.1">
    <property type="nucleotide sequence ID" value="NZ_CP132970.1"/>
</dbReference>
<evidence type="ECO:0000256" key="7">
    <source>
        <dbReference type="ARBA" id="ARBA00023014"/>
    </source>
</evidence>
<evidence type="ECO:0000256" key="1">
    <source>
        <dbReference type="ARBA" id="ARBA00004496"/>
    </source>
</evidence>
<name>A0AAU7V649_9NOCA</name>
<keyword evidence="8 12" id="KW-0805">Transcription regulation</keyword>
<proteinExistence type="inferred from homology"/>
<keyword evidence="9 12" id="KW-0238">DNA-binding</keyword>
<dbReference type="InterPro" id="IPR003482">
    <property type="entry name" value="Whib"/>
</dbReference>
<comment type="cofactor">
    <cofactor evidence="12">
        <name>[4Fe-4S] cluster</name>
        <dbReference type="ChEBI" id="CHEBI:49883"/>
    </cofactor>
    <text evidence="12">Binds 1 [4Fe-4S] cluster per subunit. Following nitrosylation of the [4Fe-4S] cluster binds 1 [4Fe-8(NO)] cluster per subunit.</text>
</comment>
<evidence type="ECO:0000256" key="5">
    <source>
        <dbReference type="ARBA" id="ARBA00022723"/>
    </source>
</evidence>
<evidence type="ECO:0000256" key="10">
    <source>
        <dbReference type="ARBA" id="ARBA00023157"/>
    </source>
</evidence>
<feature type="binding site" evidence="12">
    <location>
        <position position="26"/>
    </location>
    <ligand>
        <name>[4Fe-4S] cluster</name>
        <dbReference type="ChEBI" id="CHEBI:49883"/>
    </ligand>
</feature>
<comment type="similarity">
    <text evidence="2 12">Belongs to the WhiB family.</text>
</comment>
<comment type="PTM">
    <text evidence="12">Upon Fe-S cluster removal intramolecular disulfide bonds are formed.</text>
</comment>
<evidence type="ECO:0000256" key="11">
    <source>
        <dbReference type="ARBA" id="ARBA00023163"/>
    </source>
</evidence>
<evidence type="ECO:0000256" key="12">
    <source>
        <dbReference type="HAMAP-Rule" id="MF_01479"/>
    </source>
</evidence>
<keyword evidence="10 12" id="KW-1015">Disulfide bond</keyword>
<feature type="binding site" evidence="12">
    <location>
        <position position="56"/>
    </location>
    <ligand>
        <name>[4Fe-4S] cluster</name>
        <dbReference type="ChEBI" id="CHEBI:49883"/>
    </ligand>
</feature>
<dbReference type="GO" id="GO:0046872">
    <property type="term" value="F:metal ion binding"/>
    <property type="evidence" value="ECO:0007669"/>
    <property type="project" value="UniProtKB-KW"/>
</dbReference>